<dbReference type="SUPFAM" id="SSF58104">
    <property type="entry name" value="Methyl-accepting chemotaxis protein (MCP) signaling domain"/>
    <property type="match status" value="1"/>
</dbReference>
<dbReference type="GO" id="GO:0005886">
    <property type="term" value="C:plasma membrane"/>
    <property type="evidence" value="ECO:0007669"/>
    <property type="project" value="UniProtKB-SubCell"/>
</dbReference>
<feature type="transmembrane region" description="Helical" evidence="10">
    <location>
        <begin position="194"/>
        <end position="214"/>
    </location>
</feature>
<dbReference type="GO" id="GO:0006935">
    <property type="term" value="P:chemotaxis"/>
    <property type="evidence" value="ECO:0007669"/>
    <property type="project" value="InterPro"/>
</dbReference>
<evidence type="ECO:0000256" key="6">
    <source>
        <dbReference type="ARBA" id="ARBA00023224"/>
    </source>
</evidence>
<dbReference type="InterPro" id="IPR003660">
    <property type="entry name" value="HAMP_dom"/>
</dbReference>
<dbReference type="GO" id="GO:0004888">
    <property type="term" value="F:transmembrane signaling receptor activity"/>
    <property type="evidence" value="ECO:0007669"/>
    <property type="project" value="InterPro"/>
</dbReference>
<dbReference type="Pfam" id="PF00672">
    <property type="entry name" value="HAMP"/>
    <property type="match status" value="1"/>
</dbReference>
<evidence type="ECO:0008006" key="16">
    <source>
        <dbReference type="Google" id="ProtNLM"/>
    </source>
</evidence>
<dbReference type="FunFam" id="1.10.287.950:FF:000001">
    <property type="entry name" value="Methyl-accepting chemotaxis sensory transducer"/>
    <property type="match status" value="1"/>
</dbReference>
<keyword evidence="2" id="KW-1003">Cell membrane</keyword>
<keyword evidence="9" id="KW-0175">Coiled coil</keyword>
<dbReference type="PROSITE" id="PS50111">
    <property type="entry name" value="CHEMOTAXIS_TRANSDUC_2"/>
    <property type="match status" value="1"/>
</dbReference>
<evidence type="ECO:0000256" key="1">
    <source>
        <dbReference type="ARBA" id="ARBA00004429"/>
    </source>
</evidence>
<name>A0A432Y2K8_9GAMM</name>
<feature type="domain" description="HAMP" evidence="13">
    <location>
        <begin position="216"/>
        <end position="268"/>
    </location>
</feature>
<dbReference type="PROSITE" id="PS50885">
    <property type="entry name" value="HAMP"/>
    <property type="match status" value="1"/>
</dbReference>
<gene>
    <name evidence="14" type="ORF">CWE25_07375</name>
</gene>
<dbReference type="PANTHER" id="PTHR32089">
    <property type="entry name" value="METHYL-ACCEPTING CHEMOTAXIS PROTEIN MCPB"/>
    <property type="match status" value="1"/>
</dbReference>
<evidence type="ECO:0000256" key="2">
    <source>
        <dbReference type="ARBA" id="ARBA00022519"/>
    </source>
</evidence>
<evidence type="ECO:0000256" key="3">
    <source>
        <dbReference type="ARBA" id="ARBA00022692"/>
    </source>
</evidence>
<evidence type="ECO:0000259" key="11">
    <source>
        <dbReference type="PROSITE" id="PS50111"/>
    </source>
</evidence>
<sequence length="546" mass="59837">MGIGHIMKLTHKLYTAFAAILLVLVVLIATTLFSIRSLVNTTSQAEQTFTVITVAEDIVKQLLTIQSGQRGYVISGNDEDKLPYDQGKTELVESLEQLKQLSQGSPTQLDRLEEFNTLYQRWLEEAMEPVVSIRMQYGPGAMGLDQAAYLVKQGRGREDMQAMWQLMDDFISFERTQLTQRHAEADQASVLAEWTTLLGGFIVAIVAIGSAWMFKKQLQNRLADAQRAIDAIADGQLNYRIQANGKDEIAQVLATLVAMQDKLRAMLGNIRNAVNELNESSGVVASTAEQLSASSAEQTQASDSVATAIQELSASIEQVSKNSEQARKIAHRSSDEASTSGKVIEQMTQAMDRINQAVTQASHRLTELDSQSEKINDIVSVIKGIADQTNLLALNAAIEAARAGEQGRGFSVVADEVRSLAQRTASSTDEIEHMVGEIQRSTRTSVQQMKRGVAEVEEGVELADMTGQAMVRIRESFNEVMQVVQEISDALKEQNRASDEVAETVERFAGMAQQNQQATSDSSATAHSLQALASQLNQTVKQFSFD</sequence>
<dbReference type="Proteomes" id="UP000287330">
    <property type="component" value="Unassembled WGS sequence"/>
</dbReference>
<evidence type="ECO:0000256" key="4">
    <source>
        <dbReference type="ARBA" id="ARBA00022989"/>
    </source>
</evidence>
<evidence type="ECO:0000256" key="9">
    <source>
        <dbReference type="SAM" id="Coils"/>
    </source>
</evidence>
<dbReference type="AlphaFoldDB" id="A0A432Y2K8"/>
<evidence type="ECO:0000313" key="14">
    <source>
        <dbReference type="EMBL" id="RUO55190.1"/>
    </source>
</evidence>
<evidence type="ECO:0000259" key="12">
    <source>
        <dbReference type="PROSITE" id="PS50192"/>
    </source>
</evidence>
<dbReference type="Pfam" id="PF00015">
    <property type="entry name" value="MCPsignal"/>
    <property type="match status" value="1"/>
</dbReference>
<keyword evidence="3 10" id="KW-0812">Transmembrane</keyword>
<feature type="transmembrane region" description="Helical" evidence="10">
    <location>
        <begin position="12"/>
        <end position="35"/>
    </location>
</feature>
<dbReference type="SMART" id="SM00283">
    <property type="entry name" value="MA"/>
    <property type="match status" value="1"/>
</dbReference>
<dbReference type="PROSITE" id="PS50192">
    <property type="entry name" value="T_SNARE"/>
    <property type="match status" value="1"/>
</dbReference>
<keyword evidence="4 10" id="KW-1133">Transmembrane helix</keyword>
<dbReference type="EMBL" id="PIPV01000004">
    <property type="protein sequence ID" value="RUO55190.1"/>
    <property type="molecule type" value="Genomic_DNA"/>
</dbReference>
<evidence type="ECO:0000256" key="10">
    <source>
        <dbReference type="SAM" id="Phobius"/>
    </source>
</evidence>
<comment type="caution">
    <text evidence="14">The sequence shown here is derived from an EMBL/GenBank/DDBJ whole genome shotgun (WGS) entry which is preliminary data.</text>
</comment>
<comment type="subcellular location">
    <subcellularLocation>
        <location evidence="1">Cell inner membrane</location>
        <topology evidence="1">Multi-pass membrane protein</topology>
    </subcellularLocation>
</comment>
<dbReference type="GO" id="GO:0007165">
    <property type="term" value="P:signal transduction"/>
    <property type="evidence" value="ECO:0007669"/>
    <property type="project" value="UniProtKB-KW"/>
</dbReference>
<comment type="similarity">
    <text evidence="7">Belongs to the methyl-accepting chemotaxis (MCP) protein family.</text>
</comment>
<dbReference type="InterPro" id="IPR007891">
    <property type="entry name" value="CHASE3"/>
</dbReference>
<dbReference type="CDD" id="cd19410">
    <property type="entry name" value="HK9-like_sensor"/>
    <property type="match status" value="1"/>
</dbReference>
<dbReference type="Gene3D" id="1.10.287.950">
    <property type="entry name" value="Methyl-accepting chemotaxis protein"/>
    <property type="match status" value="1"/>
</dbReference>
<dbReference type="InterPro" id="IPR000727">
    <property type="entry name" value="T_SNARE_dom"/>
</dbReference>
<reference evidence="15" key="1">
    <citation type="journal article" date="2018" name="Front. Microbiol.">
        <title>Genome-Based Analysis Reveals the Taxonomy and Diversity of the Family Idiomarinaceae.</title>
        <authorList>
            <person name="Liu Y."/>
            <person name="Lai Q."/>
            <person name="Shao Z."/>
        </authorList>
    </citation>
    <scope>NUCLEOTIDE SEQUENCE [LARGE SCALE GENOMIC DNA]</scope>
    <source>
        <strain evidence="15">F23</strain>
    </source>
</reference>
<evidence type="ECO:0000256" key="7">
    <source>
        <dbReference type="ARBA" id="ARBA00029447"/>
    </source>
</evidence>
<dbReference type="PANTHER" id="PTHR32089:SF119">
    <property type="entry name" value="METHYL-ACCEPTING CHEMOTAXIS PROTEIN CTPL"/>
    <property type="match status" value="1"/>
</dbReference>
<dbReference type="Pfam" id="PF05227">
    <property type="entry name" value="CHASE3"/>
    <property type="match status" value="1"/>
</dbReference>
<organism evidence="14 15">
    <name type="scientific">Idiomarina fontislapidosi</name>
    <dbReference type="NCBI Taxonomy" id="263723"/>
    <lineage>
        <taxon>Bacteria</taxon>
        <taxon>Pseudomonadati</taxon>
        <taxon>Pseudomonadota</taxon>
        <taxon>Gammaproteobacteria</taxon>
        <taxon>Alteromonadales</taxon>
        <taxon>Idiomarinaceae</taxon>
        <taxon>Idiomarina</taxon>
    </lineage>
</organism>
<evidence type="ECO:0000256" key="8">
    <source>
        <dbReference type="PROSITE-ProRule" id="PRU00284"/>
    </source>
</evidence>
<proteinExistence type="inferred from homology"/>
<evidence type="ECO:0000259" key="13">
    <source>
        <dbReference type="PROSITE" id="PS50885"/>
    </source>
</evidence>
<feature type="coiled-coil region" evidence="9">
    <location>
        <begin position="309"/>
        <end position="364"/>
    </location>
</feature>
<dbReference type="CDD" id="cd06225">
    <property type="entry name" value="HAMP"/>
    <property type="match status" value="1"/>
</dbReference>
<keyword evidence="2" id="KW-0997">Cell inner membrane</keyword>
<evidence type="ECO:0000313" key="15">
    <source>
        <dbReference type="Proteomes" id="UP000287330"/>
    </source>
</evidence>
<dbReference type="PRINTS" id="PR00260">
    <property type="entry name" value="CHEMTRNSDUCR"/>
</dbReference>
<protein>
    <recommendedName>
        <fullName evidence="16">Methyl-accepting chemotaxis protein</fullName>
    </recommendedName>
</protein>
<accession>A0A432Y2K8</accession>
<dbReference type="InterPro" id="IPR004090">
    <property type="entry name" value="Chemotax_Me-accpt_rcpt"/>
</dbReference>
<evidence type="ECO:0000256" key="5">
    <source>
        <dbReference type="ARBA" id="ARBA00023136"/>
    </source>
</evidence>
<dbReference type="SMART" id="SM00304">
    <property type="entry name" value="HAMP"/>
    <property type="match status" value="2"/>
</dbReference>
<dbReference type="CDD" id="cd11386">
    <property type="entry name" value="MCP_signal"/>
    <property type="match status" value="1"/>
</dbReference>
<keyword evidence="15" id="KW-1185">Reference proteome</keyword>
<feature type="domain" description="T-SNARE coiled-coil homology" evidence="12">
    <location>
        <begin position="306"/>
        <end position="368"/>
    </location>
</feature>
<feature type="domain" description="Methyl-accepting transducer" evidence="11">
    <location>
        <begin position="273"/>
        <end position="509"/>
    </location>
</feature>
<keyword evidence="5 10" id="KW-0472">Membrane</keyword>
<keyword evidence="6 8" id="KW-0807">Transducer</keyword>
<dbReference type="InterPro" id="IPR004089">
    <property type="entry name" value="MCPsignal_dom"/>
</dbReference>